<name>A0A315VSU3_GAMAF</name>
<dbReference type="CDD" id="cd22076">
    <property type="entry name" value="WH2_WAS_WASL-1"/>
    <property type="match status" value="1"/>
</dbReference>
<sequence>MEDSDNDAYLQRSMGGAGSPGKANTEKPTLSRTQQQGRGALLSDICKGTRLKKAVTNDRSEPIFDSQVQVGSEAGLVVPEAEGAHHFQLGSDPLRKVMQKVWS</sequence>
<evidence type="ECO:0000313" key="3">
    <source>
        <dbReference type="EMBL" id="PWA26312.1"/>
    </source>
</evidence>
<organism evidence="3 4">
    <name type="scientific">Gambusia affinis</name>
    <name type="common">Western mosquitofish</name>
    <name type="synonym">Heterandria affinis</name>
    <dbReference type="NCBI Taxonomy" id="33528"/>
    <lineage>
        <taxon>Eukaryota</taxon>
        <taxon>Metazoa</taxon>
        <taxon>Chordata</taxon>
        <taxon>Craniata</taxon>
        <taxon>Vertebrata</taxon>
        <taxon>Euteleostomi</taxon>
        <taxon>Actinopterygii</taxon>
        <taxon>Neopterygii</taxon>
        <taxon>Teleostei</taxon>
        <taxon>Neoteleostei</taxon>
        <taxon>Acanthomorphata</taxon>
        <taxon>Ovalentaria</taxon>
        <taxon>Atherinomorphae</taxon>
        <taxon>Cyprinodontiformes</taxon>
        <taxon>Poeciliidae</taxon>
        <taxon>Poeciliinae</taxon>
        <taxon>Gambusia</taxon>
    </lineage>
</organism>
<evidence type="ECO:0000259" key="2">
    <source>
        <dbReference type="PROSITE" id="PS51082"/>
    </source>
</evidence>
<feature type="region of interest" description="Disordered" evidence="1">
    <location>
        <begin position="1"/>
        <end position="41"/>
    </location>
</feature>
<evidence type="ECO:0000313" key="4">
    <source>
        <dbReference type="Proteomes" id="UP000250572"/>
    </source>
</evidence>
<accession>A0A315VSU3</accession>
<dbReference type="Proteomes" id="UP000250572">
    <property type="component" value="Unassembled WGS sequence"/>
</dbReference>
<dbReference type="EMBL" id="NHOQ01001179">
    <property type="protein sequence ID" value="PWA26312.1"/>
    <property type="molecule type" value="Genomic_DNA"/>
</dbReference>
<keyword evidence="4" id="KW-1185">Reference proteome</keyword>
<dbReference type="STRING" id="33528.ENSGAFP00000013303"/>
<gene>
    <name evidence="3" type="ORF">CCH79_00020456</name>
</gene>
<dbReference type="SMART" id="SM00246">
    <property type="entry name" value="WH2"/>
    <property type="match status" value="1"/>
</dbReference>
<dbReference type="PROSITE" id="PS51082">
    <property type="entry name" value="WH2"/>
    <property type="match status" value="1"/>
</dbReference>
<protein>
    <recommendedName>
        <fullName evidence="2">WH2 domain-containing protein</fullName>
    </recommendedName>
</protein>
<dbReference type="InterPro" id="IPR003124">
    <property type="entry name" value="WH2_dom"/>
</dbReference>
<dbReference type="Pfam" id="PF02205">
    <property type="entry name" value="WH2"/>
    <property type="match status" value="1"/>
</dbReference>
<proteinExistence type="predicted"/>
<dbReference type="GO" id="GO:0003779">
    <property type="term" value="F:actin binding"/>
    <property type="evidence" value="ECO:0007669"/>
    <property type="project" value="InterPro"/>
</dbReference>
<evidence type="ECO:0000256" key="1">
    <source>
        <dbReference type="SAM" id="MobiDB-lite"/>
    </source>
</evidence>
<dbReference type="AlphaFoldDB" id="A0A315VSU3"/>
<feature type="domain" description="WH2" evidence="2">
    <location>
        <begin position="37"/>
        <end position="54"/>
    </location>
</feature>
<comment type="caution">
    <text evidence="3">The sequence shown here is derived from an EMBL/GenBank/DDBJ whole genome shotgun (WGS) entry which is preliminary data.</text>
</comment>
<reference evidence="3 4" key="1">
    <citation type="journal article" date="2018" name="G3 (Bethesda)">
        <title>A High-Quality Reference Genome for the Invasive Mosquitofish Gambusia affinis Using a Chicago Library.</title>
        <authorList>
            <person name="Hoffberg S.L."/>
            <person name="Troendle N.J."/>
            <person name="Glenn T.C."/>
            <person name="Mahmud O."/>
            <person name="Louha S."/>
            <person name="Chalopin D."/>
            <person name="Bennetzen J.L."/>
            <person name="Mauricio R."/>
        </authorList>
    </citation>
    <scope>NUCLEOTIDE SEQUENCE [LARGE SCALE GENOMIC DNA]</scope>
    <source>
        <strain evidence="3">NE01/NJP1002.9</strain>
        <tissue evidence="3">Muscle</tissue>
    </source>
</reference>
<feature type="compositionally biased region" description="Polar residues" evidence="1">
    <location>
        <begin position="26"/>
        <end position="37"/>
    </location>
</feature>